<feature type="region of interest" description="Disordered" evidence="1">
    <location>
        <begin position="19"/>
        <end position="50"/>
    </location>
</feature>
<dbReference type="AlphaFoldDB" id="E2ZD05"/>
<sequence length="50" mass="5833">MEGEERWPNEKGEVLQELREVKQRERQGARLSGRQAKRERAVKKAAPCRG</sequence>
<accession>E2ZD05</accession>
<gene>
    <name evidence="2" type="ORF">HMPREF9429_01109</name>
</gene>
<dbReference type="HOGENOM" id="CLU_3119595_0_0_9"/>
<evidence type="ECO:0000256" key="1">
    <source>
        <dbReference type="SAM" id="MobiDB-lite"/>
    </source>
</evidence>
<evidence type="ECO:0000313" key="3">
    <source>
        <dbReference type="Proteomes" id="UP000003195"/>
    </source>
</evidence>
<proteinExistence type="predicted"/>
<evidence type="ECO:0000313" key="2">
    <source>
        <dbReference type="EMBL" id="EFQ03926.1"/>
    </source>
</evidence>
<dbReference type="EMBL" id="AECS01000037">
    <property type="protein sequence ID" value="EFQ03926.1"/>
    <property type="molecule type" value="Genomic_DNA"/>
</dbReference>
<comment type="caution">
    <text evidence="2">The sequence shown here is derived from an EMBL/GenBank/DDBJ whole genome shotgun (WGS) entry which is preliminary data.</text>
</comment>
<dbReference type="STRING" id="706434.HMPREF9429_01109"/>
<name>E2ZD05_9FIRM</name>
<feature type="compositionally biased region" description="Basic and acidic residues" evidence="1">
    <location>
        <begin position="19"/>
        <end position="28"/>
    </location>
</feature>
<reference evidence="2 3" key="1">
    <citation type="submission" date="2010-08" db="EMBL/GenBank/DDBJ databases">
        <authorList>
            <person name="Weinstock G."/>
            <person name="Sodergren E."/>
            <person name="Clifton S."/>
            <person name="Fulton L."/>
            <person name="Fulton B."/>
            <person name="Courtney L."/>
            <person name="Fronick C."/>
            <person name="Harrison M."/>
            <person name="Strong C."/>
            <person name="Farmer C."/>
            <person name="Delahaunty K."/>
            <person name="Markovic C."/>
            <person name="Hall O."/>
            <person name="Minx P."/>
            <person name="Tomlinson C."/>
            <person name="Mitreva M."/>
            <person name="Hou S."/>
            <person name="Chen J."/>
            <person name="Wollam A."/>
            <person name="Pepin K.H."/>
            <person name="Johnson M."/>
            <person name="Bhonagiri V."/>
            <person name="Zhang X."/>
            <person name="Suruliraj S."/>
            <person name="Warren W."/>
            <person name="Chinwalla A."/>
            <person name="Mardis E.R."/>
            <person name="Wilson R.K."/>
        </authorList>
    </citation>
    <scope>NUCLEOTIDE SEQUENCE [LARGE SCALE GENOMIC DNA]</scope>
    <source>
        <strain evidence="2 3">F0359</strain>
    </source>
</reference>
<organism evidence="2 3">
    <name type="scientific">Megasphaera micronuciformis F0359</name>
    <dbReference type="NCBI Taxonomy" id="706434"/>
    <lineage>
        <taxon>Bacteria</taxon>
        <taxon>Bacillati</taxon>
        <taxon>Bacillota</taxon>
        <taxon>Negativicutes</taxon>
        <taxon>Veillonellales</taxon>
        <taxon>Veillonellaceae</taxon>
        <taxon>Megasphaera</taxon>
    </lineage>
</organism>
<keyword evidence="3" id="KW-1185">Reference proteome</keyword>
<protein>
    <submittedName>
        <fullName evidence="2">Uncharacterized protein</fullName>
    </submittedName>
</protein>
<dbReference type="Proteomes" id="UP000003195">
    <property type="component" value="Unassembled WGS sequence"/>
</dbReference>